<keyword evidence="3" id="KW-1185">Reference proteome</keyword>
<sequence>MARADEKTGERAMWSRRLRGTNTGAVAGRYALLPAALTVGLLLTACSGTDGDMKSTTADATVRTAVTSVEVGDARRGSIDVKTGEGPGVTIHRTVHYRDDSTPKPTQRVDGGVLTFTNGCDNCYIDYELTVPASAKVKLSNSSGRITVAGVAAADVHTSSGDVVAARVTGPLTVETSSGSITGSGLSGPDADVRSYSGTTRLGFTKAPVSVTTDTGSGSTTLKVPGGPYKVDVTTTSGKREVKVPSLPSAKATLTAKTSSGDVEITAA</sequence>
<evidence type="ECO:0000313" key="2">
    <source>
        <dbReference type="EMBL" id="MBP2051019.1"/>
    </source>
</evidence>
<accession>A0ABS4LUY4</accession>
<gene>
    <name evidence="2" type="ORF">J2Z21_003969</name>
</gene>
<name>A0ABS4LUY4_9ACTN</name>
<evidence type="ECO:0000313" key="3">
    <source>
        <dbReference type="Proteomes" id="UP001519309"/>
    </source>
</evidence>
<feature type="domain" description="DUF4097" evidence="1">
    <location>
        <begin position="133"/>
        <end position="265"/>
    </location>
</feature>
<dbReference type="Proteomes" id="UP001519309">
    <property type="component" value="Unassembled WGS sequence"/>
</dbReference>
<dbReference type="EMBL" id="JAGGLP010000007">
    <property type="protein sequence ID" value="MBP2051019.1"/>
    <property type="molecule type" value="Genomic_DNA"/>
</dbReference>
<comment type="caution">
    <text evidence="2">The sequence shown here is derived from an EMBL/GenBank/DDBJ whole genome shotgun (WGS) entry which is preliminary data.</text>
</comment>
<dbReference type="RefSeq" id="WP_237281838.1">
    <property type="nucleotide sequence ID" value="NZ_CP016279.1"/>
</dbReference>
<dbReference type="Pfam" id="PF13349">
    <property type="entry name" value="DUF4097"/>
    <property type="match status" value="1"/>
</dbReference>
<reference evidence="2 3" key="1">
    <citation type="submission" date="2021-03" db="EMBL/GenBank/DDBJ databases">
        <title>Genomic Encyclopedia of Type Strains, Phase IV (KMG-IV): sequencing the most valuable type-strain genomes for metagenomic binning, comparative biology and taxonomic classification.</title>
        <authorList>
            <person name="Goeker M."/>
        </authorList>
    </citation>
    <scope>NUCLEOTIDE SEQUENCE [LARGE SCALE GENOMIC DNA]</scope>
    <source>
        <strain evidence="2 3">DSM 40499</strain>
    </source>
</reference>
<organism evidence="2 3">
    <name type="scientific">Streptomyces griseochromogenes</name>
    <dbReference type="NCBI Taxonomy" id="68214"/>
    <lineage>
        <taxon>Bacteria</taxon>
        <taxon>Bacillati</taxon>
        <taxon>Actinomycetota</taxon>
        <taxon>Actinomycetes</taxon>
        <taxon>Kitasatosporales</taxon>
        <taxon>Streptomycetaceae</taxon>
        <taxon>Streptomyces</taxon>
    </lineage>
</organism>
<protein>
    <recommendedName>
        <fullName evidence="1">DUF4097 domain-containing protein</fullName>
    </recommendedName>
</protein>
<dbReference type="InterPro" id="IPR025164">
    <property type="entry name" value="Toastrack_DUF4097"/>
</dbReference>
<evidence type="ECO:0000259" key="1">
    <source>
        <dbReference type="Pfam" id="PF13349"/>
    </source>
</evidence>
<proteinExistence type="predicted"/>